<dbReference type="AlphaFoldDB" id="A0AA48HY98"/>
<dbReference type="SUPFAM" id="SSF49503">
    <property type="entry name" value="Cupredoxins"/>
    <property type="match status" value="1"/>
</dbReference>
<evidence type="ECO:0008006" key="4">
    <source>
        <dbReference type="Google" id="ProtNLM"/>
    </source>
</evidence>
<feature type="signal peptide" evidence="1">
    <location>
        <begin position="1"/>
        <end position="20"/>
    </location>
</feature>
<evidence type="ECO:0000313" key="2">
    <source>
        <dbReference type="EMBL" id="BDX06805.1"/>
    </source>
</evidence>
<evidence type="ECO:0000256" key="1">
    <source>
        <dbReference type="SAM" id="SignalP"/>
    </source>
</evidence>
<dbReference type="EMBL" id="AP027272">
    <property type="protein sequence ID" value="BDX06805.1"/>
    <property type="molecule type" value="Genomic_DNA"/>
</dbReference>
<name>A0AA48HY98_9ALTE</name>
<dbReference type="Proteomes" id="UP001333710">
    <property type="component" value="Chromosome"/>
</dbReference>
<dbReference type="RefSeq" id="WP_338292804.1">
    <property type="nucleotide sequence ID" value="NZ_AP027272.1"/>
</dbReference>
<protein>
    <recommendedName>
        <fullName evidence="4">Methylamine utilization protein</fullName>
    </recommendedName>
</protein>
<accession>A0AA48HY98</accession>
<dbReference type="InterPro" id="IPR008972">
    <property type="entry name" value="Cupredoxin"/>
</dbReference>
<evidence type="ECO:0000313" key="3">
    <source>
        <dbReference type="Proteomes" id="UP001333710"/>
    </source>
</evidence>
<sequence>MPLFIRSLILLLFSISHCWAANISFSVVDKDNNPLADAIISLTPTSEGAIKAAATAAAPVAQMTQSNKQFNPHVVAVQQGHKVHFPNEDSIKHQVYSLSELQQFDLTVEAGATEHGPQMTSTGAINIGCNIHDWMQAYVYVVDTPWFGQTDADGLVSIELPDNETFSWQLWHPRVSSEEAHSGGLIQAPYGQVDIILKSALLPAYDEASDFDDFDDY</sequence>
<proteinExistence type="predicted"/>
<dbReference type="Gene3D" id="2.60.40.420">
    <property type="entry name" value="Cupredoxins - blue copper proteins"/>
    <property type="match status" value="1"/>
</dbReference>
<feature type="chain" id="PRO_5041341378" description="Methylamine utilization protein" evidence="1">
    <location>
        <begin position="21"/>
        <end position="217"/>
    </location>
</feature>
<keyword evidence="3" id="KW-1185">Reference proteome</keyword>
<organism evidence="2 3">
    <name type="scientific">Planctobacterium marinum</name>
    <dbReference type="NCBI Taxonomy" id="1631968"/>
    <lineage>
        <taxon>Bacteria</taxon>
        <taxon>Pseudomonadati</taxon>
        <taxon>Pseudomonadota</taxon>
        <taxon>Gammaproteobacteria</taxon>
        <taxon>Alteromonadales</taxon>
        <taxon>Alteromonadaceae</taxon>
        <taxon>Planctobacterium</taxon>
    </lineage>
</organism>
<reference evidence="2" key="1">
    <citation type="submission" date="2023-01" db="EMBL/GenBank/DDBJ databases">
        <title>Complete genome sequence of Planctobacterium marinum strain Dej080120_11.</title>
        <authorList>
            <person name="Ueki S."/>
            <person name="Maruyama F."/>
        </authorList>
    </citation>
    <scope>NUCLEOTIDE SEQUENCE</scope>
    <source>
        <strain evidence="2">Dej080120_11</strain>
    </source>
</reference>
<dbReference type="KEGG" id="pmaw:MACH26_23260"/>
<keyword evidence="1" id="KW-0732">Signal</keyword>
<gene>
    <name evidence="2" type="ORF">MACH26_23260</name>
</gene>